<dbReference type="InterPro" id="IPR036291">
    <property type="entry name" value="NAD(P)-bd_dom_sf"/>
</dbReference>
<evidence type="ECO:0000313" key="4">
    <source>
        <dbReference type="EMBL" id="AZN73230.1"/>
    </source>
</evidence>
<name>A0A3Q8XTF4_9HYPH</name>
<dbReference type="PRINTS" id="PR00081">
    <property type="entry name" value="GDHRDH"/>
</dbReference>
<dbReference type="PANTHER" id="PTHR42760">
    <property type="entry name" value="SHORT-CHAIN DEHYDROGENASES/REDUCTASES FAMILY MEMBER"/>
    <property type="match status" value="1"/>
</dbReference>
<keyword evidence="5" id="KW-1185">Reference proteome</keyword>
<dbReference type="RefSeq" id="WP_126011935.1">
    <property type="nucleotide sequence ID" value="NZ_CP032509.1"/>
</dbReference>
<dbReference type="SUPFAM" id="SSF51735">
    <property type="entry name" value="NAD(P)-binding Rossmann-fold domains"/>
    <property type="match status" value="1"/>
</dbReference>
<protein>
    <submittedName>
        <fullName evidence="4">SDR family oxidoreductase</fullName>
    </submittedName>
</protein>
<feature type="domain" description="Ketoreductase" evidence="3">
    <location>
        <begin position="23"/>
        <end position="204"/>
    </location>
</feature>
<dbReference type="AlphaFoldDB" id="A0A3Q8XTF4"/>
<reference evidence="4 5" key="1">
    <citation type="submission" date="2018-09" db="EMBL/GenBank/DDBJ databases">
        <title>Marinorhizobium profundi gen. nov., sp. nov., isolated from a deep-sea sediment sample from the New Britain Trench and proposal of Marinorhizobiaceae fam. nov. in the order Rhizobiales of the class Alphaproteobacteria.</title>
        <authorList>
            <person name="Cao J."/>
        </authorList>
    </citation>
    <scope>NUCLEOTIDE SEQUENCE [LARGE SCALE GENOMIC DNA]</scope>
    <source>
        <strain evidence="4 5">WS11</strain>
    </source>
</reference>
<dbReference type="GO" id="GO:0016616">
    <property type="term" value="F:oxidoreductase activity, acting on the CH-OH group of donors, NAD or NADP as acceptor"/>
    <property type="evidence" value="ECO:0007669"/>
    <property type="project" value="UniProtKB-ARBA"/>
</dbReference>
<dbReference type="Gene3D" id="3.40.50.720">
    <property type="entry name" value="NAD(P)-binding Rossmann-like Domain"/>
    <property type="match status" value="1"/>
</dbReference>
<dbReference type="PANTHER" id="PTHR42760:SF115">
    <property type="entry name" value="3-OXOACYL-[ACYL-CARRIER-PROTEIN] REDUCTASE FABG"/>
    <property type="match status" value="1"/>
</dbReference>
<evidence type="ECO:0000256" key="1">
    <source>
        <dbReference type="ARBA" id="ARBA00006484"/>
    </source>
</evidence>
<keyword evidence="2" id="KW-0560">Oxidoreductase</keyword>
<dbReference type="EMBL" id="CP032509">
    <property type="protein sequence ID" value="AZN73230.1"/>
    <property type="molecule type" value="Genomic_DNA"/>
</dbReference>
<dbReference type="FunFam" id="3.40.50.720:FF:000084">
    <property type="entry name" value="Short-chain dehydrogenase reductase"/>
    <property type="match status" value="1"/>
</dbReference>
<organism evidence="4 5">
    <name type="scientific">Georhizobium profundi</name>
    <dbReference type="NCBI Taxonomy" id="2341112"/>
    <lineage>
        <taxon>Bacteria</taxon>
        <taxon>Pseudomonadati</taxon>
        <taxon>Pseudomonadota</taxon>
        <taxon>Alphaproteobacteria</taxon>
        <taxon>Hyphomicrobiales</taxon>
        <taxon>Rhizobiaceae</taxon>
        <taxon>Georhizobium</taxon>
    </lineage>
</organism>
<dbReference type="InterPro" id="IPR020904">
    <property type="entry name" value="Sc_DH/Rdtase_CS"/>
</dbReference>
<evidence type="ECO:0000256" key="2">
    <source>
        <dbReference type="ARBA" id="ARBA00023002"/>
    </source>
</evidence>
<dbReference type="OrthoDB" id="9806974at2"/>
<dbReference type="SMART" id="SM00822">
    <property type="entry name" value="PKS_KR"/>
    <property type="match status" value="1"/>
</dbReference>
<gene>
    <name evidence="4" type="ORF">D5400_19785</name>
</gene>
<dbReference type="Pfam" id="PF13561">
    <property type="entry name" value="adh_short_C2"/>
    <property type="match status" value="1"/>
</dbReference>
<evidence type="ECO:0000313" key="5">
    <source>
        <dbReference type="Proteomes" id="UP000268192"/>
    </source>
</evidence>
<proteinExistence type="inferred from homology"/>
<dbReference type="PRINTS" id="PR00080">
    <property type="entry name" value="SDRFAMILY"/>
</dbReference>
<dbReference type="Proteomes" id="UP000268192">
    <property type="component" value="Chromosome"/>
</dbReference>
<comment type="similarity">
    <text evidence="1">Belongs to the short-chain dehydrogenases/reductases (SDR) family.</text>
</comment>
<dbReference type="PROSITE" id="PS00061">
    <property type="entry name" value="ADH_SHORT"/>
    <property type="match status" value="1"/>
</dbReference>
<accession>A0A3Q8XTF4</accession>
<evidence type="ECO:0000259" key="3">
    <source>
        <dbReference type="SMART" id="SM00822"/>
    </source>
</evidence>
<sequence length="266" mass="27367">MADIDLSTASRLKAAQLFDLSGRVAIVTGGTSGLGRDIAAALLANGARVLVAGRHAAEVDSAPCRLGACQSVLEVARADITDPQDVTAMFERCEARFGPATILVNAAGIGLRKPALETAASEWADIAAINTQATFAVSQEAARRMIDAGTGGSIIGLSSFLADKAVRNTVAYAASKAALEQMTRCLALEWARHGIRVNAIAPGWFPTPMTEPFLGGRAGAVLAETNPMRRLGRDTDLAGAALLLASDAGSYITGTTITVDGGQSIS</sequence>
<dbReference type="KEGG" id="abaw:D5400_19785"/>
<dbReference type="InterPro" id="IPR002347">
    <property type="entry name" value="SDR_fam"/>
</dbReference>
<dbReference type="InterPro" id="IPR057326">
    <property type="entry name" value="KR_dom"/>
</dbReference>